<name>A0A6J5M747_9CAUD</name>
<gene>
    <name evidence="1" type="ORF">UFOVP428_27</name>
</gene>
<evidence type="ECO:0000313" key="1">
    <source>
        <dbReference type="EMBL" id="CAB4141922.1"/>
    </source>
</evidence>
<reference evidence="1" key="1">
    <citation type="submission" date="2020-04" db="EMBL/GenBank/DDBJ databases">
        <authorList>
            <person name="Chiriac C."/>
            <person name="Salcher M."/>
            <person name="Ghai R."/>
            <person name="Kavagutti S V."/>
        </authorList>
    </citation>
    <scope>NUCLEOTIDE SEQUENCE</scope>
</reference>
<organism evidence="1">
    <name type="scientific">uncultured Caudovirales phage</name>
    <dbReference type="NCBI Taxonomy" id="2100421"/>
    <lineage>
        <taxon>Viruses</taxon>
        <taxon>Duplodnaviria</taxon>
        <taxon>Heunggongvirae</taxon>
        <taxon>Uroviricota</taxon>
        <taxon>Caudoviricetes</taxon>
        <taxon>Peduoviridae</taxon>
        <taxon>Maltschvirus</taxon>
        <taxon>Maltschvirus maltsch</taxon>
    </lineage>
</organism>
<proteinExistence type="predicted"/>
<accession>A0A6J5M747</accession>
<sequence length="197" mass="22284">MQTPTRLQIEAAVKRLGYKWFESGDYNVNIVGIRNAATGAKVTNLFDDWISISWKEKGKWCYQIFAATTEPGKKGMQEGKAKGGVFILKPGQYRGSHQLGLHQGKYQALRQCGALRGYRDGDRDLEFDYVNEQEVWNAGVNIHKAGTNSTYVENWSEGCQVFKVAQDFDEFMDVINKAATLYGDRFTYTLLLSSDLI</sequence>
<protein>
    <submittedName>
        <fullName evidence="1">Uncharacterized protein</fullName>
    </submittedName>
</protein>
<dbReference type="EMBL" id="LR796397">
    <property type="protein sequence ID" value="CAB4141922.1"/>
    <property type="molecule type" value="Genomic_DNA"/>
</dbReference>